<feature type="transmembrane region" description="Helical" evidence="1">
    <location>
        <begin position="129"/>
        <end position="151"/>
    </location>
</feature>
<proteinExistence type="predicted"/>
<evidence type="ECO:0000313" key="2">
    <source>
        <dbReference type="EMBL" id="KAA0998649.1"/>
    </source>
</evidence>
<feature type="transmembrane region" description="Helical" evidence="1">
    <location>
        <begin position="103"/>
        <end position="123"/>
    </location>
</feature>
<keyword evidence="3" id="KW-1185">Reference proteome</keyword>
<keyword evidence="1" id="KW-0812">Transmembrane</keyword>
<comment type="caution">
    <text evidence="2">The sequence shown here is derived from an EMBL/GenBank/DDBJ whole genome shotgun (WGS) entry which is preliminary data.</text>
</comment>
<gene>
    <name evidence="2" type="ORF">FVF58_43810</name>
</gene>
<keyword evidence="1" id="KW-0472">Membrane</keyword>
<accession>A0A5B0G9I7</accession>
<keyword evidence="1" id="KW-1133">Transmembrane helix</keyword>
<protein>
    <submittedName>
        <fullName evidence="2">Uncharacterized protein</fullName>
    </submittedName>
</protein>
<dbReference type="EMBL" id="VTUZ01000055">
    <property type="protein sequence ID" value="KAA0998649.1"/>
    <property type="molecule type" value="Genomic_DNA"/>
</dbReference>
<reference evidence="2 3" key="1">
    <citation type="submission" date="2019-08" db="EMBL/GenBank/DDBJ databases">
        <title>Paraburkholderia sp. DCY113.</title>
        <authorList>
            <person name="Kang J."/>
        </authorList>
    </citation>
    <scope>NUCLEOTIDE SEQUENCE [LARGE SCALE GENOMIC DNA]</scope>
    <source>
        <strain evidence="2 3">DCY113</strain>
    </source>
</reference>
<sequence>MKLAKVKVEYTGGTTSTERVTLDPETGKVTLPPRLQALLKTMDESECSPAFGLYFDGFVLPVRVLADGSYGVDLPTEPQAGFRRLMNSITYPSKDQRQQNARYLHTLSAASLAGFVGFVHAASTPDLPTIAEAVSLIVVGVILWYVGFLAMKGD</sequence>
<name>A0A5B0G9I7_9BURK</name>
<organism evidence="2 3">
    <name type="scientific">Paraburkholderia panacisoli</name>
    <dbReference type="NCBI Taxonomy" id="2603818"/>
    <lineage>
        <taxon>Bacteria</taxon>
        <taxon>Pseudomonadati</taxon>
        <taxon>Pseudomonadota</taxon>
        <taxon>Betaproteobacteria</taxon>
        <taxon>Burkholderiales</taxon>
        <taxon>Burkholderiaceae</taxon>
        <taxon>Paraburkholderia</taxon>
    </lineage>
</organism>
<dbReference type="Proteomes" id="UP000325273">
    <property type="component" value="Unassembled WGS sequence"/>
</dbReference>
<dbReference type="AlphaFoldDB" id="A0A5B0G9I7"/>
<evidence type="ECO:0000256" key="1">
    <source>
        <dbReference type="SAM" id="Phobius"/>
    </source>
</evidence>
<dbReference type="RefSeq" id="WP_149675837.1">
    <property type="nucleotide sequence ID" value="NZ_VTUZ01000055.1"/>
</dbReference>
<evidence type="ECO:0000313" key="3">
    <source>
        <dbReference type="Proteomes" id="UP000325273"/>
    </source>
</evidence>